<name>A0A5B7AHW8_DAVIN</name>
<dbReference type="InterPro" id="IPR012875">
    <property type="entry name" value="SDHF4"/>
</dbReference>
<evidence type="ECO:0000256" key="1">
    <source>
        <dbReference type="ARBA" id="ARBA00005701"/>
    </source>
</evidence>
<feature type="compositionally biased region" description="Basic and acidic residues" evidence="3">
    <location>
        <begin position="56"/>
        <end position="74"/>
    </location>
</feature>
<evidence type="ECO:0000256" key="3">
    <source>
        <dbReference type="SAM" id="MobiDB-lite"/>
    </source>
</evidence>
<gene>
    <name evidence="4" type="ORF">Din_025146</name>
</gene>
<feature type="compositionally biased region" description="Low complexity" evidence="3">
    <location>
        <begin position="23"/>
        <end position="39"/>
    </location>
</feature>
<dbReference type="PANTHER" id="PTHR28524">
    <property type="entry name" value="SUCCINATE DEHYDROGENASE ASSEMBLY FACTOR 4, MITOCHONDRIAL"/>
    <property type="match status" value="1"/>
</dbReference>
<dbReference type="GO" id="GO:0005739">
    <property type="term" value="C:mitochondrion"/>
    <property type="evidence" value="ECO:0007669"/>
    <property type="project" value="TreeGrafter"/>
</dbReference>
<dbReference type="PANTHER" id="PTHR28524:SF3">
    <property type="entry name" value="SUCCINATE DEHYDROGENASE ASSEMBLY FACTOR 4, MITOCHONDRIAL"/>
    <property type="match status" value="1"/>
</dbReference>
<comment type="similarity">
    <text evidence="1">Belongs to the SDHAF4 family.</text>
</comment>
<accession>A0A5B7AHW8</accession>
<evidence type="ECO:0000313" key="4">
    <source>
        <dbReference type="EMBL" id="MPA55705.1"/>
    </source>
</evidence>
<dbReference type="EMBL" id="GHES01025146">
    <property type="protein sequence ID" value="MPA55705.1"/>
    <property type="molecule type" value="Transcribed_RNA"/>
</dbReference>
<dbReference type="AlphaFoldDB" id="A0A5B7AHW8"/>
<protein>
    <recommendedName>
        <fullName evidence="2">Succinate dehydrogenase assembly factor 4, mitochondrial</fullName>
    </recommendedName>
</protein>
<evidence type="ECO:0000256" key="2">
    <source>
        <dbReference type="ARBA" id="ARBA00022170"/>
    </source>
</evidence>
<organism evidence="4">
    <name type="scientific">Davidia involucrata</name>
    <name type="common">Dove tree</name>
    <dbReference type="NCBI Taxonomy" id="16924"/>
    <lineage>
        <taxon>Eukaryota</taxon>
        <taxon>Viridiplantae</taxon>
        <taxon>Streptophyta</taxon>
        <taxon>Embryophyta</taxon>
        <taxon>Tracheophyta</taxon>
        <taxon>Spermatophyta</taxon>
        <taxon>Magnoliopsida</taxon>
        <taxon>eudicotyledons</taxon>
        <taxon>Gunneridae</taxon>
        <taxon>Pentapetalae</taxon>
        <taxon>asterids</taxon>
        <taxon>Cornales</taxon>
        <taxon>Nyssaceae</taxon>
        <taxon>Davidia</taxon>
    </lineage>
</organism>
<dbReference type="GO" id="GO:0034553">
    <property type="term" value="P:mitochondrial respiratory chain complex II assembly"/>
    <property type="evidence" value="ECO:0007669"/>
    <property type="project" value="TreeGrafter"/>
</dbReference>
<reference evidence="4" key="1">
    <citation type="submission" date="2019-08" db="EMBL/GenBank/DDBJ databases">
        <title>Reference gene set and small RNA set construction with multiple tissues from Davidia involucrata Baill.</title>
        <authorList>
            <person name="Yang H."/>
            <person name="Zhou C."/>
            <person name="Li G."/>
            <person name="Wang J."/>
            <person name="Gao P."/>
            <person name="Wang M."/>
            <person name="Wang R."/>
            <person name="Zhao Y."/>
        </authorList>
    </citation>
    <scope>NUCLEOTIDE SEQUENCE</scope>
    <source>
        <tissue evidence="4">Mixed with DoveR01_LX</tissue>
    </source>
</reference>
<sequence length="121" mass="13535">MSRNLGRLFSSAIELSTPKLGLSYTRSGTVSLSSSNSASRLICFSTHHQQQQHQDNPNKQEGEISEIKEKIQNEKDDDDEDEEDEGDGVDMNEETGEIGGPRGPEPTRYGDWERNGRCSDF</sequence>
<dbReference type="Pfam" id="PF07896">
    <property type="entry name" value="DUF1674"/>
    <property type="match status" value="1"/>
</dbReference>
<feature type="compositionally biased region" description="Basic and acidic residues" evidence="3">
    <location>
        <begin position="108"/>
        <end position="121"/>
    </location>
</feature>
<proteinExistence type="inferred from homology"/>
<feature type="region of interest" description="Disordered" evidence="3">
    <location>
        <begin position="16"/>
        <end position="121"/>
    </location>
</feature>
<feature type="compositionally biased region" description="Acidic residues" evidence="3">
    <location>
        <begin position="75"/>
        <end position="96"/>
    </location>
</feature>